<reference evidence="1 2" key="1">
    <citation type="submission" date="2021-06" db="EMBL/GenBank/DDBJ databases">
        <title>Actinoplanes lichenicola sp. nov., and Actinoplanes ovalisporus sp. nov., isolated from lichen in Thailand.</title>
        <authorList>
            <person name="Saeng-In P."/>
            <person name="Kanchanasin P."/>
            <person name="Yuki M."/>
            <person name="Kudo T."/>
            <person name="Ohkuma M."/>
            <person name="Phongsopitanun W."/>
            <person name="Tanasupawat S."/>
        </authorList>
    </citation>
    <scope>NUCLEOTIDE SEQUENCE [LARGE SCALE GENOMIC DNA]</scope>
    <source>
        <strain evidence="1 2">NBRC 110975</strain>
    </source>
</reference>
<organism evidence="1 2">
    <name type="scientific">Paractinoplanes bogorensis</name>
    <dbReference type="NCBI Taxonomy" id="1610840"/>
    <lineage>
        <taxon>Bacteria</taxon>
        <taxon>Bacillati</taxon>
        <taxon>Actinomycetota</taxon>
        <taxon>Actinomycetes</taxon>
        <taxon>Micromonosporales</taxon>
        <taxon>Micromonosporaceae</taxon>
        <taxon>Paractinoplanes</taxon>
    </lineage>
</organism>
<keyword evidence="2" id="KW-1185">Reference proteome</keyword>
<evidence type="ECO:0000313" key="2">
    <source>
        <dbReference type="Proteomes" id="UP001519654"/>
    </source>
</evidence>
<name>A0ABS5YXW4_9ACTN</name>
<protein>
    <submittedName>
        <fullName evidence="1">Uncharacterized protein</fullName>
    </submittedName>
</protein>
<dbReference type="Proteomes" id="UP001519654">
    <property type="component" value="Unassembled WGS sequence"/>
</dbReference>
<comment type="caution">
    <text evidence="1">The sequence shown here is derived from an EMBL/GenBank/DDBJ whole genome shotgun (WGS) entry which is preliminary data.</text>
</comment>
<dbReference type="RefSeq" id="WP_215792555.1">
    <property type="nucleotide sequence ID" value="NZ_JAHKKG010000011.1"/>
</dbReference>
<accession>A0ABS5YXW4</accession>
<evidence type="ECO:0000313" key="1">
    <source>
        <dbReference type="EMBL" id="MBU2668289.1"/>
    </source>
</evidence>
<sequence length="189" mass="20156">MTRTIRFLLYGLAGAVLLSAAMITGAVVYSSNKPATTPAAFVEATPVPSFEPITPAATTSAPMAPPTTKAAKAAPITFEKLTAREWKKVAKSPDDYLGDHYVVYGVVTQFDAATGSDSFRADVDGVRRASEYDYDTNTMFVGESSVLADLVEDDRFTAKVTVLGSYDYETQIGGSTTVPQLHVVSVQVL</sequence>
<proteinExistence type="predicted"/>
<dbReference type="EMBL" id="JAHKKG010000011">
    <property type="protein sequence ID" value="MBU2668289.1"/>
    <property type="molecule type" value="Genomic_DNA"/>
</dbReference>
<gene>
    <name evidence="1" type="ORF">KOI35_32735</name>
</gene>